<protein>
    <submittedName>
        <fullName evidence="1">Uncharacterized protein</fullName>
    </submittedName>
</protein>
<accession>A9NKZ8</accession>
<dbReference type="AlphaFoldDB" id="A9NKZ8"/>
<name>A9NKZ8_PICSI</name>
<organism evidence="1">
    <name type="scientific">Picea sitchensis</name>
    <name type="common">Sitka spruce</name>
    <name type="synonym">Pinus sitchensis</name>
    <dbReference type="NCBI Taxonomy" id="3332"/>
    <lineage>
        <taxon>Eukaryota</taxon>
        <taxon>Viridiplantae</taxon>
        <taxon>Streptophyta</taxon>
        <taxon>Embryophyta</taxon>
        <taxon>Tracheophyta</taxon>
        <taxon>Spermatophyta</taxon>
        <taxon>Pinopsida</taxon>
        <taxon>Pinidae</taxon>
        <taxon>Conifers I</taxon>
        <taxon>Pinales</taxon>
        <taxon>Pinaceae</taxon>
        <taxon>Picea</taxon>
    </lineage>
</organism>
<proteinExistence type="evidence at transcript level"/>
<reference evidence="1" key="1">
    <citation type="journal article" date="2008" name="BMC Genomics">
        <title>A conifer genomics resource of 200,000 spruce (Picea spp.) ESTs and 6,464 high-quality, sequence-finished full-length cDNAs for Sitka spruce (Picea sitchensis).</title>
        <authorList>
            <person name="Ralph S.G."/>
            <person name="Chun H.J."/>
            <person name="Kolosova N."/>
            <person name="Cooper D."/>
            <person name="Oddy C."/>
            <person name="Ritland C.E."/>
            <person name="Kirkpatrick R."/>
            <person name="Moore R."/>
            <person name="Barber S."/>
            <person name="Holt R.A."/>
            <person name="Jones S.J."/>
            <person name="Marra M.A."/>
            <person name="Douglas C.J."/>
            <person name="Ritland K."/>
            <person name="Bohlmann J."/>
        </authorList>
    </citation>
    <scope>NUCLEOTIDE SEQUENCE</scope>
    <source>
        <tissue evidence="1">Green portion of the leader tissue</tissue>
    </source>
</reference>
<dbReference type="EMBL" id="EF081929">
    <property type="protein sequence ID" value="ABK21309.1"/>
    <property type="molecule type" value="mRNA"/>
</dbReference>
<evidence type="ECO:0000313" key="1">
    <source>
        <dbReference type="EMBL" id="ABK21309.1"/>
    </source>
</evidence>
<sequence length="62" mass="7678">MVISPELKAIKRARKMLMMVMRVFRKRLRRSMKKRSARFHLLARRRGRRVNNQIEMMRMMTS</sequence>